<dbReference type="Proteomes" id="UP000828941">
    <property type="component" value="Chromosome 11"/>
</dbReference>
<sequence>MDDMRKQVKGFMKKVSFSSSSSGKFKGQGRVLESSSSSSGPSNLIPTRTYQNLNPKPTPTTASNSMPLPQKPISSEQNRTEGSSKPNSNCKLENGFDPIDHFIEEISKWVFVEWVGMPNLWAEKKCPYT</sequence>
<dbReference type="EMBL" id="CM039436">
    <property type="protein sequence ID" value="KAI4313735.1"/>
    <property type="molecule type" value="Genomic_DNA"/>
</dbReference>
<organism evidence="1 2">
    <name type="scientific">Bauhinia variegata</name>
    <name type="common">Purple orchid tree</name>
    <name type="synonym">Phanera variegata</name>
    <dbReference type="NCBI Taxonomy" id="167791"/>
    <lineage>
        <taxon>Eukaryota</taxon>
        <taxon>Viridiplantae</taxon>
        <taxon>Streptophyta</taxon>
        <taxon>Embryophyta</taxon>
        <taxon>Tracheophyta</taxon>
        <taxon>Spermatophyta</taxon>
        <taxon>Magnoliopsida</taxon>
        <taxon>eudicotyledons</taxon>
        <taxon>Gunneridae</taxon>
        <taxon>Pentapetalae</taxon>
        <taxon>rosids</taxon>
        <taxon>fabids</taxon>
        <taxon>Fabales</taxon>
        <taxon>Fabaceae</taxon>
        <taxon>Cercidoideae</taxon>
        <taxon>Cercideae</taxon>
        <taxon>Bauhiniinae</taxon>
        <taxon>Bauhinia</taxon>
    </lineage>
</organism>
<reference evidence="1 2" key="1">
    <citation type="journal article" date="2022" name="DNA Res.">
        <title>Chromosomal-level genome assembly of the orchid tree Bauhinia variegata (Leguminosae; Cercidoideae) supports the allotetraploid origin hypothesis of Bauhinia.</title>
        <authorList>
            <person name="Zhong Y."/>
            <person name="Chen Y."/>
            <person name="Zheng D."/>
            <person name="Pang J."/>
            <person name="Liu Y."/>
            <person name="Luo S."/>
            <person name="Meng S."/>
            <person name="Qian L."/>
            <person name="Wei D."/>
            <person name="Dai S."/>
            <person name="Zhou R."/>
        </authorList>
    </citation>
    <scope>NUCLEOTIDE SEQUENCE [LARGE SCALE GENOMIC DNA]</scope>
    <source>
        <strain evidence="1">BV-YZ2020</strain>
    </source>
</reference>
<name>A0ACB9LQP9_BAUVA</name>
<keyword evidence="2" id="KW-1185">Reference proteome</keyword>
<evidence type="ECO:0000313" key="1">
    <source>
        <dbReference type="EMBL" id="KAI4313735.1"/>
    </source>
</evidence>
<accession>A0ACB9LQP9</accession>
<evidence type="ECO:0000313" key="2">
    <source>
        <dbReference type="Proteomes" id="UP000828941"/>
    </source>
</evidence>
<gene>
    <name evidence="1" type="ORF">L6164_026691</name>
</gene>
<comment type="caution">
    <text evidence="1">The sequence shown here is derived from an EMBL/GenBank/DDBJ whole genome shotgun (WGS) entry which is preliminary data.</text>
</comment>
<protein>
    <submittedName>
        <fullName evidence="1">Uncharacterized protein</fullName>
    </submittedName>
</protein>
<proteinExistence type="predicted"/>